<reference evidence="2" key="1">
    <citation type="submission" date="2022-06" db="EMBL/GenBank/DDBJ databases">
        <authorList>
            <consortium name="SYNGENTA / RWTH Aachen University"/>
        </authorList>
    </citation>
    <scope>NUCLEOTIDE SEQUENCE</scope>
</reference>
<organism evidence="2 3">
    <name type="scientific">Phakopsora pachyrhizi</name>
    <name type="common">Asian soybean rust disease fungus</name>
    <dbReference type="NCBI Taxonomy" id="170000"/>
    <lineage>
        <taxon>Eukaryota</taxon>
        <taxon>Fungi</taxon>
        <taxon>Dikarya</taxon>
        <taxon>Basidiomycota</taxon>
        <taxon>Pucciniomycotina</taxon>
        <taxon>Pucciniomycetes</taxon>
        <taxon>Pucciniales</taxon>
        <taxon>Phakopsoraceae</taxon>
        <taxon>Phakopsora</taxon>
    </lineage>
</organism>
<evidence type="ECO:0000313" key="2">
    <source>
        <dbReference type="EMBL" id="CAH7670720.1"/>
    </source>
</evidence>
<gene>
    <name evidence="2" type="ORF">PPACK8108_LOCUS5445</name>
</gene>
<dbReference type="AlphaFoldDB" id="A0AAV0AQX5"/>
<evidence type="ECO:0000256" key="1">
    <source>
        <dbReference type="SAM" id="MobiDB-lite"/>
    </source>
</evidence>
<comment type="caution">
    <text evidence="2">The sequence shown here is derived from an EMBL/GenBank/DDBJ whole genome shotgun (WGS) entry which is preliminary data.</text>
</comment>
<dbReference type="EMBL" id="CALTRL010001059">
    <property type="protein sequence ID" value="CAH7670720.1"/>
    <property type="molecule type" value="Genomic_DNA"/>
</dbReference>
<feature type="region of interest" description="Disordered" evidence="1">
    <location>
        <begin position="56"/>
        <end position="76"/>
    </location>
</feature>
<sequence>MALTLLFLLKLDEKAPSTSILRLLGDDPIKQHDLEYFHQVGEYPLMVNIHHQNFPSDSQSFTSHHPRNEGSFSSGKNELQGNVVFGDLRSNSDSINAISDTCFLNHPYITENFEFTSPGNDLHYSFSENSNQINGGTLPEKLIHYLPEISADLNHDPEQHLNSCISSIQGDYDYQLYDNYLHSDHNYQDYSRHPHQDLSSDLDKNYGHPVCQDYGTYHYQDWNSENCNFNRKNQILHNQANNVPSLSRNNVLHLNLEKSDAQDLFRNFDIEKNSLKDKRPPAKVEICGISSEDFHRHEIFYILSKSASKGSSERTNNEGEIATIYPDFTASYKPQQPDMQFNHYESAGVHSPDTQSSSFNWPSIEEWLGSGSNEALENIGVGDFKSNIGNISYNIENENLDDPHNKENSMIIGSGEIPSFFFKENLNDINGGIISEGGFPSPHELSVDLNYYADQGHIYLFPTFRAIITIKCI</sequence>
<accession>A0AAV0AQX5</accession>
<name>A0AAV0AQX5_PHAPC</name>
<proteinExistence type="predicted"/>
<protein>
    <submittedName>
        <fullName evidence="2">Expressed protein</fullName>
    </submittedName>
</protein>
<dbReference type="Proteomes" id="UP001153365">
    <property type="component" value="Unassembled WGS sequence"/>
</dbReference>
<keyword evidence="3" id="KW-1185">Reference proteome</keyword>
<evidence type="ECO:0000313" key="3">
    <source>
        <dbReference type="Proteomes" id="UP001153365"/>
    </source>
</evidence>